<feature type="domain" description="NusG-like N-terminal" evidence="4">
    <location>
        <begin position="3"/>
        <end position="100"/>
    </location>
</feature>
<dbReference type="RefSeq" id="WP_345031612.1">
    <property type="nucleotide sequence ID" value="NZ_BAABEY010000032.1"/>
</dbReference>
<accession>A0ABP8M554</accession>
<keyword evidence="3" id="KW-0804">Transcription</keyword>
<dbReference type="EMBL" id="BAABEY010000032">
    <property type="protein sequence ID" value="GAA4444688.1"/>
    <property type="molecule type" value="Genomic_DNA"/>
</dbReference>
<dbReference type="InterPro" id="IPR036735">
    <property type="entry name" value="NGN_dom_sf"/>
</dbReference>
<keyword evidence="6" id="KW-1185">Reference proteome</keyword>
<comment type="caution">
    <text evidence="5">The sequence shown here is derived from an EMBL/GenBank/DDBJ whole genome shotgun (WGS) entry which is preliminary data.</text>
</comment>
<name>A0ABP8M554_9BACT</name>
<evidence type="ECO:0000256" key="3">
    <source>
        <dbReference type="ARBA" id="ARBA00023163"/>
    </source>
</evidence>
<sequence>MGAMNWFVLYTKSRFEKKVAEGLRRKGLEVYCPVQRTRRKWSDRYTWVEEPLFRSYCFVRLTEKEHYKVFEVPGVVRYLFWLGKPAVVRDAEIEGLREILANFDHECVSICGFDVNDRVKVKGGVLDSLEGEIVEKRGSRLQVFIDALKVIVYVDERKAELEKV</sequence>
<dbReference type="NCBIfam" id="NF033644">
    <property type="entry name" value="antiterm_UpxY"/>
    <property type="match status" value="1"/>
</dbReference>
<dbReference type="SUPFAM" id="SSF82679">
    <property type="entry name" value="N-utilization substance G protein NusG, N-terminal domain"/>
    <property type="match status" value="1"/>
</dbReference>
<protein>
    <recommendedName>
        <fullName evidence="4">NusG-like N-terminal domain-containing protein</fullName>
    </recommendedName>
</protein>
<keyword evidence="1" id="KW-0889">Transcription antitermination</keyword>
<gene>
    <name evidence="5" type="ORF">GCM10023091_35280</name>
</gene>
<evidence type="ECO:0000313" key="5">
    <source>
        <dbReference type="EMBL" id="GAA4444688.1"/>
    </source>
</evidence>
<dbReference type="SMART" id="SM00738">
    <property type="entry name" value="NGN"/>
    <property type="match status" value="1"/>
</dbReference>
<reference evidence="6" key="1">
    <citation type="journal article" date="2019" name="Int. J. Syst. Evol. Microbiol.">
        <title>The Global Catalogue of Microorganisms (GCM) 10K type strain sequencing project: providing services to taxonomists for standard genome sequencing and annotation.</title>
        <authorList>
            <consortium name="The Broad Institute Genomics Platform"/>
            <consortium name="The Broad Institute Genome Sequencing Center for Infectious Disease"/>
            <person name="Wu L."/>
            <person name="Ma J."/>
        </authorList>
    </citation>
    <scope>NUCLEOTIDE SEQUENCE [LARGE SCALE GENOMIC DNA]</scope>
    <source>
        <strain evidence="6">JCM 31920</strain>
    </source>
</reference>
<dbReference type="InterPro" id="IPR043425">
    <property type="entry name" value="NusG-like"/>
</dbReference>
<keyword evidence="2" id="KW-0805">Transcription regulation</keyword>
<evidence type="ECO:0000259" key="4">
    <source>
        <dbReference type="SMART" id="SM00738"/>
    </source>
</evidence>
<evidence type="ECO:0000256" key="1">
    <source>
        <dbReference type="ARBA" id="ARBA00022814"/>
    </source>
</evidence>
<dbReference type="Pfam" id="PF02357">
    <property type="entry name" value="NusG"/>
    <property type="match status" value="1"/>
</dbReference>
<dbReference type="Gene3D" id="3.30.70.940">
    <property type="entry name" value="NusG, N-terminal domain"/>
    <property type="match status" value="1"/>
</dbReference>
<proteinExistence type="predicted"/>
<evidence type="ECO:0000256" key="2">
    <source>
        <dbReference type="ARBA" id="ARBA00023015"/>
    </source>
</evidence>
<dbReference type="CDD" id="cd09895">
    <property type="entry name" value="NGN_SP_UpxY"/>
    <property type="match status" value="1"/>
</dbReference>
<dbReference type="PANTHER" id="PTHR30265">
    <property type="entry name" value="RHO-INTERACTING TRANSCRIPTION TERMINATION FACTOR NUSG"/>
    <property type="match status" value="1"/>
</dbReference>
<organism evidence="5 6">
    <name type="scientific">Ravibacter arvi</name>
    <dbReference type="NCBI Taxonomy" id="2051041"/>
    <lineage>
        <taxon>Bacteria</taxon>
        <taxon>Pseudomonadati</taxon>
        <taxon>Bacteroidota</taxon>
        <taxon>Cytophagia</taxon>
        <taxon>Cytophagales</taxon>
        <taxon>Spirosomataceae</taxon>
        <taxon>Ravibacter</taxon>
    </lineage>
</organism>
<dbReference type="InterPro" id="IPR006645">
    <property type="entry name" value="NGN-like_dom"/>
</dbReference>
<dbReference type="PANTHER" id="PTHR30265:SF4">
    <property type="entry name" value="KOW MOTIF FAMILY PROTEIN, EXPRESSED"/>
    <property type="match status" value="1"/>
</dbReference>
<evidence type="ECO:0000313" key="6">
    <source>
        <dbReference type="Proteomes" id="UP001501508"/>
    </source>
</evidence>
<dbReference type="Proteomes" id="UP001501508">
    <property type="component" value="Unassembled WGS sequence"/>
</dbReference>